<evidence type="ECO:0000256" key="3">
    <source>
        <dbReference type="ARBA" id="ARBA00018484"/>
    </source>
</evidence>
<dbReference type="GO" id="GO:0006935">
    <property type="term" value="P:chemotaxis"/>
    <property type="evidence" value="ECO:0007669"/>
    <property type="project" value="UniProtKB-KW"/>
</dbReference>
<evidence type="ECO:0000256" key="2">
    <source>
        <dbReference type="ARBA" id="ARBA00005908"/>
    </source>
</evidence>
<dbReference type="InterPro" id="IPR050992">
    <property type="entry name" value="CheZ_family_phosphatases"/>
</dbReference>
<dbReference type="SUPFAM" id="SSF75708">
    <property type="entry name" value="Chemotaxis phosphatase CheZ"/>
    <property type="match status" value="1"/>
</dbReference>
<sequence length="268" mass="30013">MQNATKATLPCEPMLNKNLNESLNENLKQAKQLVAHLEAGDTCQADLVINELCLSRENNIFQDLGKLTRELHETINDIGDDARLKDLMDSEISDARHNLDHVIELTENAANQTLTAVEQSSSVLENLSERAVYLQRLLHGHMKKLNDDNKLSFIEEELEGFLDKVRVDIKHVNKNMNTILMAQSYQDISGQIIQRVGKMIQDVEHSLIGILKINSSSVSHNNNDNKQSSKTSKNKNRTGYGPAVPAIKTNDTLNNQNDVDDLLSTLGF</sequence>
<evidence type="ECO:0000256" key="9">
    <source>
        <dbReference type="ARBA" id="ARBA00029599"/>
    </source>
</evidence>
<keyword evidence="8" id="KW-0904">Protein phosphatase</keyword>
<accession>A0A3B0WKX3</accession>
<keyword evidence="4" id="KW-0963">Cytoplasm</keyword>
<dbReference type="Pfam" id="PF04344">
    <property type="entry name" value="CheZ"/>
    <property type="match status" value="1"/>
</dbReference>
<reference evidence="11" key="1">
    <citation type="submission" date="2018-06" db="EMBL/GenBank/DDBJ databases">
        <authorList>
            <person name="Zhirakovskaya E."/>
        </authorList>
    </citation>
    <scope>NUCLEOTIDE SEQUENCE</scope>
</reference>
<keyword evidence="7" id="KW-0378">Hydrolase</keyword>
<dbReference type="GO" id="GO:0050920">
    <property type="term" value="P:regulation of chemotaxis"/>
    <property type="evidence" value="ECO:0007669"/>
    <property type="project" value="InterPro"/>
</dbReference>
<dbReference type="PANTHER" id="PTHR43693">
    <property type="entry name" value="PROTEIN PHOSPHATASE CHEZ"/>
    <property type="match status" value="1"/>
</dbReference>
<dbReference type="GO" id="GO:0097588">
    <property type="term" value="P:archaeal or bacterial-type flagellum-dependent cell motility"/>
    <property type="evidence" value="ECO:0007669"/>
    <property type="project" value="UniProtKB-KW"/>
</dbReference>
<feature type="compositionally biased region" description="Low complexity" evidence="10">
    <location>
        <begin position="218"/>
        <end position="231"/>
    </location>
</feature>
<organism evidence="11">
    <name type="scientific">hydrothermal vent metagenome</name>
    <dbReference type="NCBI Taxonomy" id="652676"/>
    <lineage>
        <taxon>unclassified sequences</taxon>
        <taxon>metagenomes</taxon>
        <taxon>ecological metagenomes</taxon>
    </lineage>
</organism>
<name>A0A3B0WKX3_9ZZZZ</name>
<evidence type="ECO:0000256" key="5">
    <source>
        <dbReference type="ARBA" id="ARBA00022500"/>
    </source>
</evidence>
<evidence type="ECO:0000256" key="4">
    <source>
        <dbReference type="ARBA" id="ARBA00022490"/>
    </source>
</evidence>
<keyword evidence="6" id="KW-0283">Flagellar rotation</keyword>
<gene>
    <name evidence="11" type="ORF">MNBD_GAMMA06-2185</name>
</gene>
<evidence type="ECO:0000256" key="8">
    <source>
        <dbReference type="ARBA" id="ARBA00022912"/>
    </source>
</evidence>
<evidence type="ECO:0000256" key="1">
    <source>
        <dbReference type="ARBA" id="ARBA00004496"/>
    </source>
</evidence>
<dbReference type="AlphaFoldDB" id="A0A3B0WKX3"/>
<protein>
    <recommendedName>
        <fullName evidence="3">Protein phosphatase CheZ</fullName>
    </recommendedName>
    <alternativeName>
        <fullName evidence="9">Chemotaxis protein CheZ</fullName>
    </alternativeName>
</protein>
<dbReference type="EMBL" id="UOFD01000025">
    <property type="protein sequence ID" value="VAW51227.1"/>
    <property type="molecule type" value="Genomic_DNA"/>
</dbReference>
<comment type="subcellular location">
    <subcellularLocation>
        <location evidence="1">Cytoplasm</location>
    </subcellularLocation>
</comment>
<evidence type="ECO:0000313" key="11">
    <source>
        <dbReference type="EMBL" id="VAW51227.1"/>
    </source>
</evidence>
<dbReference type="GO" id="GO:0005737">
    <property type="term" value="C:cytoplasm"/>
    <property type="evidence" value="ECO:0007669"/>
    <property type="project" value="UniProtKB-SubCell"/>
</dbReference>
<dbReference type="InterPro" id="IPR007439">
    <property type="entry name" value="Chemotax_Pase_CheZ"/>
</dbReference>
<feature type="region of interest" description="Disordered" evidence="10">
    <location>
        <begin position="218"/>
        <end position="252"/>
    </location>
</feature>
<evidence type="ECO:0000256" key="10">
    <source>
        <dbReference type="SAM" id="MobiDB-lite"/>
    </source>
</evidence>
<keyword evidence="5" id="KW-0145">Chemotaxis</keyword>
<dbReference type="PANTHER" id="PTHR43693:SF1">
    <property type="entry name" value="PROTEIN PHOSPHATASE CHEZ"/>
    <property type="match status" value="1"/>
</dbReference>
<dbReference type="GO" id="GO:0009288">
    <property type="term" value="C:bacterial-type flagellum"/>
    <property type="evidence" value="ECO:0007669"/>
    <property type="project" value="InterPro"/>
</dbReference>
<proteinExistence type="inferred from homology"/>
<comment type="similarity">
    <text evidence="2">Belongs to the CheZ family.</text>
</comment>
<dbReference type="GO" id="GO:0004721">
    <property type="term" value="F:phosphoprotein phosphatase activity"/>
    <property type="evidence" value="ECO:0007669"/>
    <property type="project" value="UniProtKB-KW"/>
</dbReference>
<evidence type="ECO:0000256" key="7">
    <source>
        <dbReference type="ARBA" id="ARBA00022801"/>
    </source>
</evidence>
<dbReference type="Gene3D" id="1.10.287.500">
    <property type="entry name" value="Helix hairpin bin"/>
    <property type="match status" value="1"/>
</dbReference>
<dbReference type="PIRSF" id="PIRSF002884">
    <property type="entry name" value="CheZ"/>
    <property type="match status" value="1"/>
</dbReference>
<evidence type="ECO:0000256" key="6">
    <source>
        <dbReference type="ARBA" id="ARBA00022779"/>
    </source>
</evidence>